<name>A0ABQ1K4N7_9FLAO</name>
<protein>
    <submittedName>
        <fullName evidence="1">Uncharacterized protein</fullName>
    </submittedName>
</protein>
<dbReference type="RefSeq" id="WP_188621660.1">
    <property type="nucleotide sequence ID" value="NZ_BMJE01000007.1"/>
</dbReference>
<keyword evidence="2" id="KW-1185">Reference proteome</keyword>
<dbReference type="EMBL" id="BMJE01000007">
    <property type="protein sequence ID" value="GGB84064.1"/>
    <property type="molecule type" value="Genomic_DNA"/>
</dbReference>
<comment type="caution">
    <text evidence="1">The sequence shown here is derived from an EMBL/GenBank/DDBJ whole genome shotgun (WGS) entry which is preliminary data.</text>
</comment>
<accession>A0ABQ1K4N7</accession>
<dbReference type="Proteomes" id="UP000615760">
    <property type="component" value="Unassembled WGS sequence"/>
</dbReference>
<organism evidence="1 2">
    <name type="scientific">Flavobacterium suaedae</name>
    <dbReference type="NCBI Taxonomy" id="1767027"/>
    <lineage>
        <taxon>Bacteria</taxon>
        <taxon>Pseudomonadati</taxon>
        <taxon>Bacteroidota</taxon>
        <taxon>Flavobacteriia</taxon>
        <taxon>Flavobacteriales</taxon>
        <taxon>Flavobacteriaceae</taxon>
        <taxon>Flavobacterium</taxon>
    </lineage>
</organism>
<proteinExistence type="predicted"/>
<gene>
    <name evidence="1" type="ORF">GCM10007424_25090</name>
</gene>
<sequence length="153" mass="16570">MATTNIRALLAAEFEAIKADVITRYQESGLSVSGNWATTLEVTATETSASLLGAGYLEGRPPGKQPPSEAIITWIEAKGIATQLENEISITSLAFLIARKIAREGWQPEKTGSDIVAEVVTPQRIQQVIDRVSTPLVNEFCNDIINFLKQIAA</sequence>
<evidence type="ECO:0000313" key="1">
    <source>
        <dbReference type="EMBL" id="GGB84064.1"/>
    </source>
</evidence>
<evidence type="ECO:0000313" key="2">
    <source>
        <dbReference type="Proteomes" id="UP000615760"/>
    </source>
</evidence>
<reference evidence="2" key="1">
    <citation type="journal article" date="2019" name="Int. J. Syst. Evol. Microbiol.">
        <title>The Global Catalogue of Microorganisms (GCM) 10K type strain sequencing project: providing services to taxonomists for standard genome sequencing and annotation.</title>
        <authorList>
            <consortium name="The Broad Institute Genomics Platform"/>
            <consortium name="The Broad Institute Genome Sequencing Center for Infectious Disease"/>
            <person name="Wu L."/>
            <person name="Ma J."/>
        </authorList>
    </citation>
    <scope>NUCLEOTIDE SEQUENCE [LARGE SCALE GENOMIC DNA]</scope>
    <source>
        <strain evidence="2">CGMCC 1.15461</strain>
    </source>
</reference>